<evidence type="ECO:0000313" key="1">
    <source>
        <dbReference type="EMBL" id="SOC20453.1"/>
    </source>
</evidence>
<organism evidence="1 2">
    <name type="scientific">Thalassospira xiamenensis</name>
    <dbReference type="NCBI Taxonomy" id="220697"/>
    <lineage>
        <taxon>Bacteria</taxon>
        <taxon>Pseudomonadati</taxon>
        <taxon>Pseudomonadota</taxon>
        <taxon>Alphaproteobacteria</taxon>
        <taxon>Rhodospirillales</taxon>
        <taxon>Thalassospiraceae</taxon>
        <taxon>Thalassospira</taxon>
    </lineage>
</organism>
<evidence type="ECO:0000313" key="2">
    <source>
        <dbReference type="Proteomes" id="UP000219068"/>
    </source>
</evidence>
<sequence>MRADELVQKDIISDSSRQGFVLKTCYCSFSHKLGVVFLRAGTSKKAPQPISVRGFRILRLSLALIGRGGGVHLGFDLTDFLDQEIAEDGNAF</sequence>
<proteinExistence type="predicted"/>
<accession>A0A285TEE6</accession>
<dbReference type="EMBL" id="OBMM01000003">
    <property type="protein sequence ID" value="SOC20453.1"/>
    <property type="molecule type" value="Genomic_DNA"/>
</dbReference>
<dbReference type="Proteomes" id="UP000219068">
    <property type="component" value="Unassembled WGS sequence"/>
</dbReference>
<protein>
    <submittedName>
        <fullName evidence="1">Uncharacterized protein</fullName>
    </submittedName>
</protein>
<reference evidence="1 2" key="1">
    <citation type="submission" date="2017-08" db="EMBL/GenBank/DDBJ databases">
        <authorList>
            <person name="de Groot N.N."/>
        </authorList>
    </citation>
    <scope>NUCLEOTIDE SEQUENCE [LARGE SCALE GENOMIC DNA]</scope>
    <source>
        <strain evidence="1 2">USBA 78</strain>
    </source>
</reference>
<gene>
    <name evidence="1" type="ORF">SAMN05428964_103100</name>
</gene>
<dbReference type="AlphaFoldDB" id="A0A285TEE6"/>
<name>A0A285TEE6_9PROT</name>